<sequence length="342" mass="36221">GFNFAEAVNFAPVAWLPWGLKSAKSYRKKGRAPVFSFEEIIFCAGIRHESMTPPMARSLATTLEVLINEEDALRKALCNGQDENAIKHWTKQPRYSADDTPLQQGEGGDEPTAKMGRMAPSHKADIRVITDTTSTPPADANAIQAQSTTPDVARPSSAIAEAPQTGITESVTMATGTTGPAVCDRDTSERDVAKTHKAGPSTNGMGACATAKNAANSVIVLVEDSPEAKPGAAREMSAVTVVKREGCSSPRMGSPGDGSAHTAGNPKAQNLNKLRRSGIAFVPIESKVKVEVNELTQSAAFENRNLLVGDSAEDLSTTLTFITDAWALYSKTPTKGRDTGMC</sequence>
<feature type="region of interest" description="Disordered" evidence="3">
    <location>
        <begin position="92"/>
        <end position="117"/>
    </location>
</feature>
<reference evidence="4 5" key="1">
    <citation type="submission" date="2011-02" db="EMBL/GenBank/DDBJ databases">
        <title>The Genome Sequence of Sphaeroforma arctica JP610.</title>
        <authorList>
            <consortium name="The Broad Institute Genome Sequencing Platform"/>
            <person name="Russ C."/>
            <person name="Cuomo C."/>
            <person name="Young S.K."/>
            <person name="Zeng Q."/>
            <person name="Gargeya S."/>
            <person name="Alvarado L."/>
            <person name="Berlin A."/>
            <person name="Chapman S.B."/>
            <person name="Chen Z."/>
            <person name="Freedman E."/>
            <person name="Gellesch M."/>
            <person name="Goldberg J."/>
            <person name="Griggs A."/>
            <person name="Gujja S."/>
            <person name="Heilman E."/>
            <person name="Heiman D."/>
            <person name="Howarth C."/>
            <person name="Mehta T."/>
            <person name="Neiman D."/>
            <person name="Pearson M."/>
            <person name="Roberts A."/>
            <person name="Saif S."/>
            <person name="Shea T."/>
            <person name="Shenoy N."/>
            <person name="Sisk P."/>
            <person name="Stolte C."/>
            <person name="Sykes S."/>
            <person name="White J."/>
            <person name="Yandava C."/>
            <person name="Burger G."/>
            <person name="Gray M.W."/>
            <person name="Holland P.W.H."/>
            <person name="King N."/>
            <person name="Lang F.B.F."/>
            <person name="Roger A.J."/>
            <person name="Ruiz-Trillo I."/>
            <person name="Haas B."/>
            <person name="Nusbaum C."/>
            <person name="Birren B."/>
        </authorList>
    </citation>
    <scope>NUCLEOTIDE SEQUENCE [LARGE SCALE GENOMIC DNA]</scope>
    <source>
        <strain evidence="4 5">JP610</strain>
    </source>
</reference>
<dbReference type="GO" id="GO:0046872">
    <property type="term" value="F:metal ion binding"/>
    <property type="evidence" value="ECO:0007669"/>
    <property type="project" value="UniProtKB-KW"/>
</dbReference>
<dbReference type="Gene3D" id="2.60.120.650">
    <property type="entry name" value="Cupin"/>
    <property type="match status" value="1"/>
</dbReference>
<dbReference type="EMBL" id="KQ243573">
    <property type="protein sequence ID" value="KNC75520.1"/>
    <property type="molecule type" value="Genomic_DNA"/>
</dbReference>
<dbReference type="GO" id="GO:0005634">
    <property type="term" value="C:nucleus"/>
    <property type="evidence" value="ECO:0007669"/>
    <property type="project" value="TreeGrafter"/>
</dbReference>
<keyword evidence="1" id="KW-0479">Metal-binding</keyword>
<feature type="region of interest" description="Disordered" evidence="3">
    <location>
        <begin position="246"/>
        <end position="271"/>
    </location>
</feature>
<keyword evidence="2" id="KW-0408">Iron</keyword>
<dbReference type="STRING" id="667725.A0A0L0FFJ4"/>
<dbReference type="GO" id="GO:0000785">
    <property type="term" value="C:chromatin"/>
    <property type="evidence" value="ECO:0007669"/>
    <property type="project" value="TreeGrafter"/>
</dbReference>
<dbReference type="Proteomes" id="UP000054560">
    <property type="component" value="Unassembled WGS sequence"/>
</dbReference>
<name>A0A0L0FFJ4_9EUKA</name>
<dbReference type="GO" id="GO:0006355">
    <property type="term" value="P:regulation of DNA-templated transcription"/>
    <property type="evidence" value="ECO:0007669"/>
    <property type="project" value="TreeGrafter"/>
</dbReference>
<evidence type="ECO:0000256" key="1">
    <source>
        <dbReference type="ARBA" id="ARBA00022723"/>
    </source>
</evidence>
<feature type="non-terminal residue" evidence="4">
    <location>
        <position position="1"/>
    </location>
</feature>
<gene>
    <name evidence="4" type="ORF">SARC_11958</name>
</gene>
<keyword evidence="5" id="KW-1185">Reference proteome</keyword>
<proteinExistence type="predicted"/>
<dbReference type="PANTHER" id="PTHR10694">
    <property type="entry name" value="LYSINE-SPECIFIC DEMETHYLASE"/>
    <property type="match status" value="1"/>
</dbReference>
<evidence type="ECO:0000256" key="3">
    <source>
        <dbReference type="SAM" id="MobiDB-lite"/>
    </source>
</evidence>
<dbReference type="RefSeq" id="XP_014149422.1">
    <property type="nucleotide sequence ID" value="XM_014293947.1"/>
</dbReference>
<evidence type="ECO:0000313" key="5">
    <source>
        <dbReference type="Proteomes" id="UP000054560"/>
    </source>
</evidence>
<dbReference type="PANTHER" id="PTHR10694:SF33">
    <property type="entry name" value="LYSINE-SPECIFIC DEMETHYLASE 5"/>
    <property type="match status" value="1"/>
</dbReference>
<dbReference type="AlphaFoldDB" id="A0A0L0FFJ4"/>
<protein>
    <submittedName>
        <fullName evidence="4">Uncharacterized protein</fullName>
    </submittedName>
</protein>
<dbReference type="OrthoDB" id="1678912at2759"/>
<organism evidence="4 5">
    <name type="scientific">Sphaeroforma arctica JP610</name>
    <dbReference type="NCBI Taxonomy" id="667725"/>
    <lineage>
        <taxon>Eukaryota</taxon>
        <taxon>Ichthyosporea</taxon>
        <taxon>Ichthyophonida</taxon>
        <taxon>Sphaeroforma</taxon>
    </lineage>
</organism>
<dbReference type="GeneID" id="25912462"/>
<accession>A0A0L0FFJ4</accession>
<evidence type="ECO:0000313" key="4">
    <source>
        <dbReference type="EMBL" id="KNC75520.1"/>
    </source>
</evidence>
<evidence type="ECO:0000256" key="2">
    <source>
        <dbReference type="ARBA" id="ARBA00023004"/>
    </source>
</evidence>
<feature type="region of interest" description="Disordered" evidence="3">
    <location>
        <begin position="146"/>
        <end position="170"/>
    </location>
</feature>
<dbReference type="eggNOG" id="KOG1246">
    <property type="taxonomic scope" value="Eukaryota"/>
</dbReference>
<dbReference type="GO" id="GO:0034647">
    <property type="term" value="F:histone H3K4me/H3K4me2/H3K4me3 demethylase activity"/>
    <property type="evidence" value="ECO:0007669"/>
    <property type="project" value="TreeGrafter"/>
</dbReference>